<evidence type="ECO:0000313" key="3">
    <source>
        <dbReference type="Proteomes" id="UP001050691"/>
    </source>
</evidence>
<keyword evidence="1" id="KW-0732">Signal</keyword>
<feature type="signal peptide" evidence="1">
    <location>
        <begin position="1"/>
        <end position="20"/>
    </location>
</feature>
<dbReference type="Proteomes" id="UP001050691">
    <property type="component" value="Unassembled WGS sequence"/>
</dbReference>
<name>A0AAV5ANM9_9AGAM</name>
<sequence length="103" mass="11073">MRDWLTSCASVFTLFSRVLSQIFGAGSNLNLHLTSGGFDNYLWRSNTTAAQVLLTNLPVQLGNGKLQDAAADFNNVGIQGHLFFNANTSLGVTIVGAVRAIRD</sequence>
<organism evidence="2 3">
    <name type="scientific">Clathrus columnatus</name>
    <dbReference type="NCBI Taxonomy" id="1419009"/>
    <lineage>
        <taxon>Eukaryota</taxon>
        <taxon>Fungi</taxon>
        <taxon>Dikarya</taxon>
        <taxon>Basidiomycota</taxon>
        <taxon>Agaricomycotina</taxon>
        <taxon>Agaricomycetes</taxon>
        <taxon>Phallomycetidae</taxon>
        <taxon>Phallales</taxon>
        <taxon>Clathraceae</taxon>
        <taxon>Clathrus</taxon>
    </lineage>
</organism>
<dbReference type="AlphaFoldDB" id="A0AAV5ANM9"/>
<accession>A0AAV5ANM9</accession>
<dbReference type="EMBL" id="BPWL01000010">
    <property type="protein sequence ID" value="GJJ15093.1"/>
    <property type="molecule type" value="Genomic_DNA"/>
</dbReference>
<keyword evidence="3" id="KW-1185">Reference proteome</keyword>
<comment type="caution">
    <text evidence="2">The sequence shown here is derived from an EMBL/GenBank/DDBJ whole genome shotgun (WGS) entry which is preliminary data.</text>
</comment>
<gene>
    <name evidence="2" type="ORF">Clacol_009368</name>
</gene>
<feature type="chain" id="PRO_5043495517" evidence="1">
    <location>
        <begin position="21"/>
        <end position="103"/>
    </location>
</feature>
<reference evidence="2" key="1">
    <citation type="submission" date="2021-10" db="EMBL/GenBank/DDBJ databases">
        <title>De novo Genome Assembly of Clathrus columnatus (Basidiomycota, Fungi) Using Illumina and Nanopore Sequence Data.</title>
        <authorList>
            <person name="Ogiso-Tanaka E."/>
            <person name="Itagaki H."/>
            <person name="Hosoya T."/>
            <person name="Hosaka K."/>
        </authorList>
    </citation>
    <scope>NUCLEOTIDE SEQUENCE</scope>
    <source>
        <strain evidence="2">MO-923</strain>
    </source>
</reference>
<evidence type="ECO:0000256" key="1">
    <source>
        <dbReference type="SAM" id="SignalP"/>
    </source>
</evidence>
<proteinExistence type="predicted"/>
<protein>
    <submittedName>
        <fullName evidence="2">Uncharacterized protein</fullName>
    </submittedName>
</protein>
<evidence type="ECO:0000313" key="2">
    <source>
        <dbReference type="EMBL" id="GJJ15093.1"/>
    </source>
</evidence>